<dbReference type="InterPro" id="IPR006680">
    <property type="entry name" value="Amidohydro-rel"/>
</dbReference>
<dbReference type="RefSeq" id="WP_323332027.1">
    <property type="nucleotide sequence ID" value="NZ_JAYFSI010000009.1"/>
</dbReference>
<reference evidence="3 4" key="1">
    <citation type="submission" date="2023-12" db="EMBL/GenBank/DDBJ databases">
        <title>Amycolatopsis sp. V23-08.</title>
        <authorList>
            <person name="Somphong A."/>
        </authorList>
    </citation>
    <scope>NUCLEOTIDE SEQUENCE [LARGE SCALE GENOMIC DNA]</scope>
    <source>
        <strain evidence="3 4">V23-08</strain>
    </source>
</reference>
<dbReference type="EMBL" id="JAYFSI010000009">
    <property type="protein sequence ID" value="MEA5364278.1"/>
    <property type="molecule type" value="Genomic_DNA"/>
</dbReference>
<evidence type="ECO:0000256" key="1">
    <source>
        <dbReference type="ARBA" id="ARBA00022801"/>
    </source>
</evidence>
<dbReference type="SUPFAM" id="SSF51556">
    <property type="entry name" value="Metallo-dependent hydrolases"/>
    <property type="match status" value="1"/>
</dbReference>
<feature type="domain" description="Amidohydrolase-related" evidence="2">
    <location>
        <begin position="46"/>
        <end position="401"/>
    </location>
</feature>
<proteinExistence type="predicted"/>
<sequence>MTYWCEHAWLPGGIARGVRIEVAGGQITSVTPDSPRAGTVLNGLTLPGFANGHSHAFHRALRGRTHHERGTFWTWRERMYALASRLDPDTYYRLARGVYAEMVLGGYTSVGEFHYLHHTPGGKLYASPNAMGEALREAARDAGIRLTLLDTCYLAGGIGVEPDEVQRRFSDGSASAWASRVASLKEDELFRVGAAIHSVRAVPADQLSLVDSARIVHIHLSEQRAENEQCRAAYGRTPTELLDDHGALTDRLVAVHATHLTTSDITRLGTARAGACFCPTTERDLGDGIGPARALRDAGVRLSVGSDSNAVVDAFEETRALELDDRLASEERGRFTAEELLAAGTDHATVGWPEVGRIEEGAGADFVTVALDSVRTAGIEPSGVVFAASGADVRHVVVAGRDVVRDGVHQLIERPETVLAKEIEALWLS</sequence>
<comment type="caution">
    <text evidence="3">The sequence shown here is derived from an EMBL/GenBank/DDBJ whole genome shotgun (WGS) entry which is preliminary data.</text>
</comment>
<keyword evidence="4" id="KW-1185">Reference proteome</keyword>
<dbReference type="NCBIfam" id="TIGR02022">
    <property type="entry name" value="hutF"/>
    <property type="match status" value="1"/>
</dbReference>
<dbReference type="Proteomes" id="UP001304298">
    <property type="component" value="Unassembled WGS sequence"/>
</dbReference>
<protein>
    <submittedName>
        <fullName evidence="3">Formimidoylglutamate deiminase</fullName>
        <ecNumber evidence="3">3.5.3.13</ecNumber>
    </submittedName>
</protein>
<name>A0ABU5RDQ5_9PSEU</name>
<evidence type="ECO:0000313" key="3">
    <source>
        <dbReference type="EMBL" id="MEA5364278.1"/>
    </source>
</evidence>
<dbReference type="InterPro" id="IPR011059">
    <property type="entry name" value="Metal-dep_hydrolase_composite"/>
</dbReference>
<dbReference type="PANTHER" id="PTHR43794:SF11">
    <property type="entry name" value="AMIDOHYDROLASE-RELATED DOMAIN-CONTAINING PROTEIN"/>
    <property type="match status" value="1"/>
</dbReference>
<dbReference type="EC" id="3.5.3.13" evidence="3"/>
<dbReference type="Gene3D" id="2.30.40.10">
    <property type="entry name" value="Urease, subunit C, domain 1"/>
    <property type="match status" value="1"/>
</dbReference>
<dbReference type="InterPro" id="IPR032466">
    <property type="entry name" value="Metal_Hydrolase"/>
</dbReference>
<dbReference type="GO" id="GO:0050416">
    <property type="term" value="F:formimidoylglutamate deiminase activity"/>
    <property type="evidence" value="ECO:0007669"/>
    <property type="project" value="UniProtKB-EC"/>
</dbReference>
<organism evidence="3 4">
    <name type="scientific">Amycolatopsis heterodermiae</name>
    <dbReference type="NCBI Taxonomy" id="3110235"/>
    <lineage>
        <taxon>Bacteria</taxon>
        <taxon>Bacillati</taxon>
        <taxon>Actinomycetota</taxon>
        <taxon>Actinomycetes</taxon>
        <taxon>Pseudonocardiales</taxon>
        <taxon>Pseudonocardiaceae</taxon>
        <taxon>Amycolatopsis</taxon>
    </lineage>
</organism>
<dbReference type="InterPro" id="IPR010252">
    <property type="entry name" value="HutF"/>
</dbReference>
<dbReference type="NCBIfam" id="NF006681">
    <property type="entry name" value="PRK09229.1-2"/>
    <property type="match status" value="1"/>
</dbReference>
<evidence type="ECO:0000313" key="4">
    <source>
        <dbReference type="Proteomes" id="UP001304298"/>
    </source>
</evidence>
<keyword evidence="1 3" id="KW-0378">Hydrolase</keyword>
<dbReference type="Pfam" id="PF01979">
    <property type="entry name" value="Amidohydro_1"/>
    <property type="match status" value="1"/>
</dbReference>
<accession>A0ABU5RDQ5</accession>
<dbReference type="Gene3D" id="3.20.20.140">
    <property type="entry name" value="Metal-dependent hydrolases"/>
    <property type="match status" value="1"/>
</dbReference>
<evidence type="ECO:0000259" key="2">
    <source>
        <dbReference type="Pfam" id="PF01979"/>
    </source>
</evidence>
<dbReference type="SUPFAM" id="SSF51338">
    <property type="entry name" value="Composite domain of metallo-dependent hydrolases"/>
    <property type="match status" value="1"/>
</dbReference>
<dbReference type="PANTHER" id="PTHR43794">
    <property type="entry name" value="AMINOHYDROLASE SSNA-RELATED"/>
    <property type="match status" value="1"/>
</dbReference>
<gene>
    <name evidence="3" type="ORF">VA596_32445</name>
</gene>
<dbReference type="InterPro" id="IPR050287">
    <property type="entry name" value="MTA/SAH_deaminase"/>
</dbReference>